<evidence type="ECO:0000256" key="3">
    <source>
        <dbReference type="ARBA" id="ARBA00022741"/>
    </source>
</evidence>
<evidence type="ECO:0000256" key="1">
    <source>
        <dbReference type="ARBA" id="ARBA00004128"/>
    </source>
</evidence>
<reference evidence="7" key="1">
    <citation type="submission" date="2023-06" db="EMBL/GenBank/DDBJ databases">
        <title>Genomic analysis of the entomopathogenic nematode Steinernema hermaphroditum.</title>
        <authorList>
            <person name="Schwarz E.M."/>
            <person name="Heppert J.K."/>
            <person name="Baniya A."/>
            <person name="Schwartz H.T."/>
            <person name="Tan C.-H."/>
            <person name="Antoshechkin I."/>
            <person name="Sternberg P.W."/>
            <person name="Goodrich-Blair H."/>
            <person name="Dillman A.R."/>
        </authorList>
    </citation>
    <scope>NUCLEOTIDE SEQUENCE</scope>
    <source>
        <strain evidence="7">PS9179</strain>
        <tissue evidence="7">Whole animal</tissue>
    </source>
</reference>
<dbReference type="InterPro" id="IPR003593">
    <property type="entry name" value="AAA+_ATPase"/>
</dbReference>
<keyword evidence="8" id="KW-1185">Reference proteome</keyword>
<dbReference type="GO" id="GO:0005524">
    <property type="term" value="F:ATP binding"/>
    <property type="evidence" value="ECO:0007669"/>
    <property type="project" value="UniProtKB-KW"/>
</dbReference>
<dbReference type="GO" id="GO:0042626">
    <property type="term" value="F:ATPase-coupled transmembrane transporter activity"/>
    <property type="evidence" value="ECO:0007669"/>
    <property type="project" value="TreeGrafter"/>
</dbReference>
<evidence type="ECO:0000256" key="4">
    <source>
        <dbReference type="ARBA" id="ARBA00022840"/>
    </source>
</evidence>
<dbReference type="InterPro" id="IPR017871">
    <property type="entry name" value="ABC_transporter-like_CS"/>
</dbReference>
<dbReference type="PROSITE" id="PS50893">
    <property type="entry name" value="ABC_TRANSPORTER_2"/>
    <property type="match status" value="1"/>
</dbReference>
<evidence type="ECO:0000256" key="5">
    <source>
        <dbReference type="SAM" id="Phobius"/>
    </source>
</evidence>
<dbReference type="SMART" id="SM00382">
    <property type="entry name" value="AAA"/>
    <property type="match status" value="1"/>
</dbReference>
<protein>
    <recommendedName>
        <fullName evidence="6">ABC transporter domain-containing protein</fullName>
    </recommendedName>
</protein>
<dbReference type="PROSITE" id="PS00211">
    <property type="entry name" value="ABC_TRANSPORTER_1"/>
    <property type="match status" value="1"/>
</dbReference>
<comment type="subcellular location">
    <subcellularLocation>
        <location evidence="1">Vacuole membrane</location>
        <topology evidence="1">Multi-pass membrane protein</topology>
    </subcellularLocation>
</comment>
<keyword evidence="5" id="KW-1133">Transmembrane helix</keyword>
<sequence length="469" mass="51270">MALLRRVALLNAAQSVSWTCTPFFISASCFAAFVTFVAIAYFNIIRFPLACCAMVIGNLTRFLVSNRRIKTFLGEEEVDNYVLPGPHKDGTVVVSNGTFTWSRDNAPCLRGFNLRVRRGELIAVVGKVGAGKSSLLSAFLGEMTKTAGDVHVDGSLAFVSQQAWIQNATVEANILFGRQRDEEFYERVVEACALKPDLETLAAGDQTDRAVYSQKNVYLLDDPLSAVDSHVAKHLFENVISSKTGVLRKKTRILVTHGLGFLKDCDRIVVIKDGAISEMGSYKELVASQGAFTDFLEEYLVEQAQRGAHGARGVLPVDEAPVLFSGTLRMNLDPFGDFDAVATLRQLVAETLSGGLGHLIAESGDNLSVGQRQLICLARALLQRSRILVLDEAAAALDVETDALLQQTIRDNLRHATVLTIAHRLNTVIDYDRILVLDHGHIIEFDAPQALLARSDSVFFSMAREAGLV</sequence>
<evidence type="ECO:0000259" key="6">
    <source>
        <dbReference type="PROSITE" id="PS50893"/>
    </source>
</evidence>
<evidence type="ECO:0000313" key="8">
    <source>
        <dbReference type="Proteomes" id="UP001175271"/>
    </source>
</evidence>
<evidence type="ECO:0000313" key="7">
    <source>
        <dbReference type="EMBL" id="KAK0425342.1"/>
    </source>
</evidence>
<dbReference type="Gene3D" id="3.40.50.300">
    <property type="entry name" value="P-loop containing nucleotide triphosphate hydrolases"/>
    <property type="match status" value="2"/>
</dbReference>
<feature type="domain" description="ABC transporter" evidence="6">
    <location>
        <begin position="92"/>
        <end position="464"/>
    </location>
</feature>
<dbReference type="PROSITE" id="PS51257">
    <property type="entry name" value="PROKAR_LIPOPROTEIN"/>
    <property type="match status" value="1"/>
</dbReference>
<organism evidence="7 8">
    <name type="scientific">Steinernema hermaphroditum</name>
    <dbReference type="NCBI Taxonomy" id="289476"/>
    <lineage>
        <taxon>Eukaryota</taxon>
        <taxon>Metazoa</taxon>
        <taxon>Ecdysozoa</taxon>
        <taxon>Nematoda</taxon>
        <taxon>Chromadorea</taxon>
        <taxon>Rhabditida</taxon>
        <taxon>Tylenchina</taxon>
        <taxon>Panagrolaimomorpha</taxon>
        <taxon>Strongyloidoidea</taxon>
        <taxon>Steinernematidae</taxon>
        <taxon>Steinernema</taxon>
    </lineage>
</organism>
<accession>A0AA39M8X0</accession>
<evidence type="ECO:0000256" key="2">
    <source>
        <dbReference type="ARBA" id="ARBA00022737"/>
    </source>
</evidence>
<dbReference type="SUPFAM" id="SSF52540">
    <property type="entry name" value="P-loop containing nucleoside triphosphate hydrolases"/>
    <property type="match status" value="2"/>
</dbReference>
<dbReference type="PANTHER" id="PTHR24223">
    <property type="entry name" value="ATP-BINDING CASSETTE SUB-FAMILY C"/>
    <property type="match status" value="1"/>
</dbReference>
<dbReference type="PANTHER" id="PTHR24223:SF443">
    <property type="entry name" value="MULTIDRUG-RESISTANCE LIKE PROTEIN 1, ISOFORM I"/>
    <property type="match status" value="1"/>
</dbReference>
<feature type="transmembrane region" description="Helical" evidence="5">
    <location>
        <begin position="47"/>
        <end position="64"/>
    </location>
</feature>
<dbReference type="InterPro" id="IPR050173">
    <property type="entry name" value="ABC_transporter_C-like"/>
</dbReference>
<dbReference type="Pfam" id="PF00005">
    <property type="entry name" value="ABC_tran"/>
    <property type="match status" value="2"/>
</dbReference>
<keyword evidence="5" id="KW-0472">Membrane</keyword>
<keyword evidence="2" id="KW-0677">Repeat</keyword>
<keyword evidence="4" id="KW-0067">ATP-binding</keyword>
<dbReference type="InterPro" id="IPR003439">
    <property type="entry name" value="ABC_transporter-like_ATP-bd"/>
</dbReference>
<dbReference type="Proteomes" id="UP001175271">
    <property type="component" value="Unassembled WGS sequence"/>
</dbReference>
<gene>
    <name evidence="7" type="ORF">QR680_009150</name>
</gene>
<keyword evidence="3" id="KW-0547">Nucleotide-binding</keyword>
<dbReference type="InterPro" id="IPR027417">
    <property type="entry name" value="P-loop_NTPase"/>
</dbReference>
<dbReference type="GO" id="GO:0005774">
    <property type="term" value="C:vacuolar membrane"/>
    <property type="evidence" value="ECO:0007669"/>
    <property type="project" value="UniProtKB-SubCell"/>
</dbReference>
<comment type="caution">
    <text evidence="7">The sequence shown here is derived from an EMBL/GenBank/DDBJ whole genome shotgun (WGS) entry which is preliminary data.</text>
</comment>
<proteinExistence type="predicted"/>
<dbReference type="GO" id="GO:0016887">
    <property type="term" value="F:ATP hydrolysis activity"/>
    <property type="evidence" value="ECO:0007669"/>
    <property type="project" value="InterPro"/>
</dbReference>
<dbReference type="CDD" id="cd03250">
    <property type="entry name" value="ABCC_MRP_domain1"/>
    <property type="match status" value="1"/>
</dbReference>
<name>A0AA39M8X0_9BILA</name>
<dbReference type="FunFam" id="3.40.50.300:FF:003492">
    <property type="entry name" value="AGAP012735-PA"/>
    <property type="match status" value="1"/>
</dbReference>
<keyword evidence="5" id="KW-0812">Transmembrane</keyword>
<dbReference type="AlphaFoldDB" id="A0AA39M8X0"/>
<feature type="transmembrane region" description="Helical" evidence="5">
    <location>
        <begin position="21"/>
        <end position="41"/>
    </location>
</feature>
<dbReference type="EMBL" id="JAUCMV010000001">
    <property type="protein sequence ID" value="KAK0425342.1"/>
    <property type="molecule type" value="Genomic_DNA"/>
</dbReference>